<evidence type="ECO:0000313" key="5">
    <source>
        <dbReference type="EMBL" id="QPE03553.1"/>
    </source>
</evidence>
<dbReference type="RefSeq" id="WP_195691655.1">
    <property type="nucleotide sequence ID" value="NZ_CP064760.1"/>
</dbReference>
<sequence>MNTHTPPPSGSDAQPDAEAPRELPTLPDDRVAHLEDRVFTTIEAERTASLRRSATRGRFWMAGAAAAAVVAVAAIIAPTVLAGLSGTDESGAAGIMPADMSMDGGMSGGEISLTDGSVISGDARAADSAINESGRAIIASSSATVVVDDVRSAAEQIATAADGRGGYVESMSIGSGYSGMPVDLADPSVAVTNGWITVRVPADELAAAMADLEQVGEVTASSIDRFDVTDQVVDLQARVDAAQASVDRLLELMGQAGSVSDLIAAESALAERQATLESYQQQLETLEDQVAMSSLSVSLTVRHEAVDANPAGFWDGLVAGWNGLVATLNGIVVALGFLLPWIAVLAVAGGLVWGIIALVRRGRGSAKD</sequence>
<evidence type="ECO:0000313" key="6">
    <source>
        <dbReference type="Proteomes" id="UP000594480"/>
    </source>
</evidence>
<dbReference type="Pfam" id="PF14257">
    <property type="entry name" value="DUF4349"/>
    <property type="match status" value="1"/>
</dbReference>
<evidence type="ECO:0000259" key="4">
    <source>
        <dbReference type="Pfam" id="PF14257"/>
    </source>
</evidence>
<dbReference type="AlphaFoldDB" id="A0A7S8MVQ7"/>
<organism evidence="5 6">
    <name type="scientific">Microbacterium schleiferi</name>
    <dbReference type="NCBI Taxonomy" id="69362"/>
    <lineage>
        <taxon>Bacteria</taxon>
        <taxon>Bacillati</taxon>
        <taxon>Actinomycetota</taxon>
        <taxon>Actinomycetes</taxon>
        <taxon>Micrococcales</taxon>
        <taxon>Microbacteriaceae</taxon>
        <taxon>Microbacterium</taxon>
    </lineage>
</organism>
<keyword evidence="3" id="KW-0472">Membrane</keyword>
<gene>
    <name evidence="5" type="ORF">IT882_09350</name>
</gene>
<keyword evidence="3" id="KW-0812">Transmembrane</keyword>
<keyword evidence="1" id="KW-0175">Coiled coil</keyword>
<keyword evidence="3" id="KW-1133">Transmembrane helix</keyword>
<feature type="domain" description="DUF4349" evidence="4">
    <location>
        <begin position="135"/>
        <end position="353"/>
    </location>
</feature>
<evidence type="ECO:0000256" key="3">
    <source>
        <dbReference type="SAM" id="Phobius"/>
    </source>
</evidence>
<name>A0A7S8MVQ7_9MICO</name>
<dbReference type="EMBL" id="CP064760">
    <property type="protein sequence ID" value="QPE03553.1"/>
    <property type="molecule type" value="Genomic_DNA"/>
</dbReference>
<proteinExistence type="predicted"/>
<keyword evidence="6" id="KW-1185">Reference proteome</keyword>
<feature type="coiled-coil region" evidence="1">
    <location>
        <begin position="232"/>
        <end position="296"/>
    </location>
</feature>
<dbReference type="Proteomes" id="UP000594480">
    <property type="component" value="Chromosome"/>
</dbReference>
<dbReference type="KEGG" id="msf:IT882_09350"/>
<evidence type="ECO:0000256" key="1">
    <source>
        <dbReference type="SAM" id="Coils"/>
    </source>
</evidence>
<feature type="region of interest" description="Disordered" evidence="2">
    <location>
        <begin position="1"/>
        <end position="30"/>
    </location>
</feature>
<evidence type="ECO:0000256" key="2">
    <source>
        <dbReference type="SAM" id="MobiDB-lite"/>
    </source>
</evidence>
<dbReference type="InterPro" id="IPR025645">
    <property type="entry name" value="DUF4349"/>
</dbReference>
<feature type="transmembrane region" description="Helical" evidence="3">
    <location>
        <begin position="59"/>
        <end position="81"/>
    </location>
</feature>
<reference evidence="5 6" key="1">
    <citation type="submission" date="2020-11" db="EMBL/GenBank/DDBJ databases">
        <title>Amino acid is mineralized and recycled by bacteria in oceanic microbiome.</title>
        <authorList>
            <person name="Zheng L.Y."/>
        </authorList>
    </citation>
    <scope>NUCLEOTIDE SEQUENCE [LARGE SCALE GENOMIC DNA]</scope>
    <source>
        <strain evidence="5 6">A32-1</strain>
    </source>
</reference>
<accession>A0A7S8MVQ7</accession>
<protein>
    <submittedName>
        <fullName evidence="5">DUF4349 domain-containing protein</fullName>
    </submittedName>
</protein>
<feature type="transmembrane region" description="Helical" evidence="3">
    <location>
        <begin position="338"/>
        <end position="359"/>
    </location>
</feature>